<gene>
    <name evidence="2" type="ORF">JKF63_01087</name>
</gene>
<dbReference type="KEGG" id="phet:94287213"/>
<feature type="region of interest" description="Disordered" evidence="1">
    <location>
        <begin position="109"/>
        <end position="141"/>
    </location>
</feature>
<feature type="compositionally biased region" description="Polar residues" evidence="1">
    <location>
        <begin position="236"/>
        <end position="248"/>
    </location>
</feature>
<protein>
    <submittedName>
        <fullName evidence="2">Uncharacterized protein</fullName>
    </submittedName>
</protein>
<dbReference type="AlphaFoldDB" id="A0A836HH12"/>
<feature type="region of interest" description="Disordered" evidence="1">
    <location>
        <begin position="236"/>
        <end position="319"/>
    </location>
</feature>
<organism evidence="2 3">
    <name type="scientific">Porcisia hertigi</name>
    <dbReference type="NCBI Taxonomy" id="2761500"/>
    <lineage>
        <taxon>Eukaryota</taxon>
        <taxon>Discoba</taxon>
        <taxon>Euglenozoa</taxon>
        <taxon>Kinetoplastea</taxon>
        <taxon>Metakinetoplastina</taxon>
        <taxon>Trypanosomatida</taxon>
        <taxon>Trypanosomatidae</taxon>
        <taxon>Leishmaniinae</taxon>
        <taxon>Porcisia</taxon>
    </lineage>
</organism>
<evidence type="ECO:0000256" key="1">
    <source>
        <dbReference type="SAM" id="MobiDB-lite"/>
    </source>
</evidence>
<sequence>MNASVNSTLWSFGQVSPPHGSDSGSKSSSSFSVCLRRYLRWLRELHSTIDAVSDDAYTLDRLVRQGILPLRQRTGITPTLAEAQLRAAVCALLIGDAVAQPGRPGANMWAPSTAKAGSKYTPSSFKSTSPSPLIVHTETPPCPCRTYFERQQREAESRLLHHRESSQDDDDSKESHAGRAAVIDSGSSSSSNGEDKDRAVRLSATVSHFTARFKDAVRGVETVDGQADAPLVQTVTLGYSGGNPSSRRGASPFEGGTRASSRPSGGTPSQKVNLLPVAAASSFPASSTGSNDTTQQPQCDSRESSESSAPSPFRPLPVPVEADTQAHRTLHPMLAHVSPEDVRRCSLCSAQLLLESAWHSIYQMNLLTLLSGAPSMAAPLPLPPPDILRIHPTEALLLLYQCTQRYFVSGITMATSVGIPALLMKNGSASLGRDEGAQPHGALDVLRGDHAGGAATNTSLTGQQQQQQHTAEERVLAGLASSLLCVVGGITGTAAEQLWPRVTTTAPSKVMLSDIIGDVLAVRFKLFHTLFVLCTTENGSRAALAELRIACDDLLACLQRLASLHQKNCASDKASPHPFPLTQTSENHAHLPECGDVEMTKSKEAAGATTDASAAEKFSSPTPFDSHSLDAVHETIAQAFALLGTPRTTPCAVGAAIGDEAVAVVMDDIRALCCVAALLGLFARLVHTREVSACVGAGASTPASEPDSPTSPFLLSSSRSMSPLYNCPLLDYHVYPCLQRLQNSTRGDCSAQARHLVALWWLLRAEAVRHWVWATAGCSFHVPGRSAALKVLDVLITVHENPEHETQSVQEQQCQHWPQWLRDASRAAVRASDVANEFLGLTLIPAWSSASSSLSTQPPTTPGASMNEPLRWQLPAFSTPPLSLQKSVALLPLPWLRLWLLLCPPLFRASPADVFALRQQVQHQREREDAPPAIGRGSTAVNRGTAPGGAEKGGAVRKDKAPRQAPARSTSQVVSRAKLKPPKRTAVIATTSVVAKPHGGSHNRSESITSVTAAPYDKQAREAQLQHRLQHSKEPVCFWLRWCLLFTPSPRSQSKTIDSDALSSSSSTLLLSALERVVTALHYPRSAWIQGMRRSAASSTEIVLLLQHAFPIYTPANLVSALTAQAQLFLACGEDLRNESEAKHQAAATLPPAHKTSEDITFAPYSFAAAVRALHDAVEDVKHSSATPTPTPPH</sequence>
<dbReference type="GeneID" id="94287213"/>
<feature type="compositionally biased region" description="Basic and acidic residues" evidence="1">
    <location>
        <begin position="153"/>
        <end position="166"/>
    </location>
</feature>
<keyword evidence="3" id="KW-1185">Reference proteome</keyword>
<accession>A0A836HH12</accession>
<feature type="compositionally biased region" description="Polar residues" evidence="1">
    <location>
        <begin position="288"/>
        <end position="299"/>
    </location>
</feature>
<proteinExistence type="predicted"/>
<comment type="caution">
    <text evidence="2">The sequence shown here is derived from an EMBL/GenBank/DDBJ whole genome shotgun (WGS) entry which is preliminary data.</text>
</comment>
<reference evidence="2 3" key="1">
    <citation type="submission" date="2021-02" db="EMBL/GenBank/DDBJ databases">
        <title>Porcisia hertigi Genome sequencing and assembly.</title>
        <authorList>
            <person name="Almutairi H."/>
            <person name="Gatherer D."/>
        </authorList>
    </citation>
    <scope>NUCLEOTIDE SEQUENCE [LARGE SCALE GENOMIC DNA]</scope>
    <source>
        <strain evidence="2 3">C119</strain>
    </source>
</reference>
<evidence type="ECO:0000313" key="2">
    <source>
        <dbReference type="EMBL" id="KAG5492509.1"/>
    </source>
</evidence>
<feature type="compositionally biased region" description="Low complexity" evidence="1">
    <location>
        <begin position="278"/>
        <end position="287"/>
    </location>
</feature>
<feature type="compositionally biased region" description="Polar residues" evidence="1">
    <location>
        <begin position="258"/>
        <end position="272"/>
    </location>
</feature>
<dbReference type="RefSeq" id="XP_067753293.1">
    <property type="nucleotide sequence ID" value="XM_067897136.1"/>
</dbReference>
<feature type="region of interest" description="Disordered" evidence="1">
    <location>
        <begin position="153"/>
        <end position="199"/>
    </location>
</feature>
<feature type="compositionally biased region" description="Low complexity" evidence="1">
    <location>
        <begin position="118"/>
        <end position="132"/>
    </location>
</feature>
<feature type="region of interest" description="Disordered" evidence="1">
    <location>
        <begin position="923"/>
        <end position="981"/>
    </location>
</feature>
<dbReference type="Proteomes" id="UP000674318">
    <property type="component" value="Chromosome 35"/>
</dbReference>
<dbReference type="OrthoDB" id="273710at2759"/>
<evidence type="ECO:0000313" key="3">
    <source>
        <dbReference type="Proteomes" id="UP000674318"/>
    </source>
</evidence>
<name>A0A836HH12_9TRYP</name>
<dbReference type="EMBL" id="JAFJZO010000035">
    <property type="protein sequence ID" value="KAG5492509.1"/>
    <property type="molecule type" value="Genomic_DNA"/>
</dbReference>